<dbReference type="Proteomes" id="UP000018851">
    <property type="component" value="Chromosome"/>
</dbReference>
<dbReference type="HOGENOM" id="CLU_3258004_0_0_5"/>
<name>W0A9F6_9SPHN</name>
<accession>W0A9F6</accession>
<protein>
    <submittedName>
        <fullName evidence="1">Uncharacterized protein</fullName>
    </submittedName>
</protein>
<organism evidence="1 2">
    <name type="scientific">Sphingomonas sanxanigenens DSM 19645 = NX02</name>
    <dbReference type="NCBI Taxonomy" id="1123269"/>
    <lineage>
        <taxon>Bacteria</taxon>
        <taxon>Pseudomonadati</taxon>
        <taxon>Pseudomonadota</taxon>
        <taxon>Alphaproteobacteria</taxon>
        <taxon>Sphingomonadales</taxon>
        <taxon>Sphingomonadaceae</taxon>
        <taxon>Sphingomonas</taxon>
    </lineage>
</organism>
<sequence length="42" mass="4648">MDAAIAEFDRLVLTYADLGYGPIILPKRTVEQRADFVLGPLV</sequence>
<dbReference type="PATRIC" id="fig|1123269.5.peg.1949"/>
<dbReference type="KEGG" id="ssan:NX02_10030"/>
<dbReference type="STRING" id="1123269.NX02_10030"/>
<keyword evidence="2" id="KW-1185">Reference proteome</keyword>
<dbReference type="EMBL" id="CP006644">
    <property type="protein sequence ID" value="AHE53726.1"/>
    <property type="molecule type" value="Genomic_DNA"/>
</dbReference>
<gene>
    <name evidence="1" type="ORF">NX02_10030</name>
</gene>
<dbReference type="AlphaFoldDB" id="W0A9F6"/>
<evidence type="ECO:0000313" key="1">
    <source>
        <dbReference type="EMBL" id="AHE53726.1"/>
    </source>
</evidence>
<proteinExistence type="predicted"/>
<evidence type="ECO:0000313" key="2">
    <source>
        <dbReference type="Proteomes" id="UP000018851"/>
    </source>
</evidence>
<reference evidence="1 2" key="1">
    <citation type="submission" date="2013-07" db="EMBL/GenBank/DDBJ databases">
        <title>Completed genome of Sphingomonas sanxanigenens NX02.</title>
        <authorList>
            <person name="Ma T."/>
            <person name="Huang H."/>
            <person name="Wu M."/>
            <person name="Li X."/>
            <person name="Li G."/>
        </authorList>
    </citation>
    <scope>NUCLEOTIDE SEQUENCE [LARGE SCALE GENOMIC DNA]</scope>
    <source>
        <strain evidence="1 2">NX02</strain>
    </source>
</reference>